<keyword evidence="3" id="KW-1003">Cell membrane</keyword>
<dbReference type="OrthoDB" id="2217305at2"/>
<evidence type="ECO:0000313" key="9">
    <source>
        <dbReference type="Proteomes" id="UP000235963"/>
    </source>
</evidence>
<comment type="subcellular location">
    <subcellularLocation>
        <location evidence="1">Membrane</location>
        <topology evidence="1">Multi-pass membrane protein</topology>
    </subcellularLocation>
</comment>
<reference evidence="8 9" key="1">
    <citation type="submission" date="2015-12" db="EMBL/GenBank/DDBJ databases">
        <title>Streptococcus penaeicida sp. nov.</title>
        <authorList>
            <person name="Gomez-Gil B."/>
            <person name="Morales-Covarrubias M."/>
        </authorList>
    </citation>
    <scope>NUCLEOTIDE SEQUENCE [LARGE SCALE GENOMIC DNA]</scope>
    <source>
        <strain evidence="8 9">CAIM 1838</strain>
    </source>
</reference>
<dbReference type="Proteomes" id="UP000235963">
    <property type="component" value="Unassembled WGS sequence"/>
</dbReference>
<dbReference type="PANTHER" id="PTHR36838">
    <property type="entry name" value="AUXIN EFFLUX CARRIER FAMILY PROTEIN"/>
    <property type="match status" value="1"/>
</dbReference>
<evidence type="ECO:0000256" key="2">
    <source>
        <dbReference type="ARBA" id="ARBA00022448"/>
    </source>
</evidence>
<feature type="transmembrane region" description="Helical" evidence="7">
    <location>
        <begin position="226"/>
        <end position="247"/>
    </location>
</feature>
<dbReference type="RefSeq" id="WP_102777561.1">
    <property type="nucleotide sequence ID" value="NZ_CBCSGP010000013.1"/>
</dbReference>
<keyword evidence="4 7" id="KW-0812">Transmembrane</keyword>
<keyword evidence="9" id="KW-1185">Reference proteome</keyword>
<evidence type="ECO:0000256" key="1">
    <source>
        <dbReference type="ARBA" id="ARBA00004141"/>
    </source>
</evidence>
<evidence type="ECO:0000256" key="5">
    <source>
        <dbReference type="ARBA" id="ARBA00022989"/>
    </source>
</evidence>
<feature type="transmembrane region" description="Helical" evidence="7">
    <location>
        <begin position="121"/>
        <end position="140"/>
    </location>
</feature>
<comment type="caution">
    <text evidence="8">The sequence shown here is derived from an EMBL/GenBank/DDBJ whole genome shotgun (WGS) entry which is preliminary data.</text>
</comment>
<keyword evidence="5 7" id="KW-1133">Transmembrane helix</keyword>
<feature type="transmembrane region" description="Helical" evidence="7">
    <location>
        <begin position="91"/>
        <end position="115"/>
    </location>
</feature>
<name>A0A2N8LBS5_9STRE</name>
<evidence type="ECO:0000313" key="8">
    <source>
        <dbReference type="EMBL" id="PND47621.1"/>
    </source>
</evidence>
<dbReference type="Pfam" id="PF03547">
    <property type="entry name" value="Mem_trans"/>
    <property type="match status" value="1"/>
</dbReference>
<feature type="transmembrane region" description="Helical" evidence="7">
    <location>
        <begin position="6"/>
        <end position="22"/>
    </location>
</feature>
<keyword evidence="6 7" id="KW-0472">Membrane</keyword>
<feature type="transmembrane region" description="Helical" evidence="7">
    <location>
        <begin position="285"/>
        <end position="308"/>
    </location>
</feature>
<feature type="transmembrane region" description="Helical" evidence="7">
    <location>
        <begin position="34"/>
        <end position="54"/>
    </location>
</feature>
<evidence type="ECO:0000256" key="3">
    <source>
        <dbReference type="ARBA" id="ARBA00022475"/>
    </source>
</evidence>
<dbReference type="EMBL" id="LOCM01000023">
    <property type="protein sequence ID" value="PND47621.1"/>
    <property type="molecule type" value="Genomic_DNA"/>
</dbReference>
<dbReference type="GO" id="GO:0016020">
    <property type="term" value="C:membrane"/>
    <property type="evidence" value="ECO:0007669"/>
    <property type="project" value="UniProtKB-SubCell"/>
</dbReference>
<evidence type="ECO:0000256" key="7">
    <source>
        <dbReference type="SAM" id="Phobius"/>
    </source>
</evidence>
<feature type="transmembrane region" description="Helical" evidence="7">
    <location>
        <begin position="192"/>
        <end position="214"/>
    </location>
</feature>
<proteinExistence type="predicted"/>
<feature type="transmembrane region" description="Helical" evidence="7">
    <location>
        <begin position="161"/>
        <end position="180"/>
    </location>
</feature>
<feature type="transmembrane region" description="Helical" evidence="7">
    <location>
        <begin position="60"/>
        <end position="79"/>
    </location>
</feature>
<accession>A0A2N8LBS5</accession>
<dbReference type="GO" id="GO:0055085">
    <property type="term" value="P:transmembrane transport"/>
    <property type="evidence" value="ECO:0007669"/>
    <property type="project" value="InterPro"/>
</dbReference>
<keyword evidence="2" id="KW-0813">Transport</keyword>
<dbReference type="InterPro" id="IPR004776">
    <property type="entry name" value="Mem_transp_PIN-like"/>
</dbReference>
<feature type="transmembrane region" description="Helical" evidence="7">
    <location>
        <begin position="253"/>
        <end position="273"/>
    </location>
</feature>
<dbReference type="PANTHER" id="PTHR36838:SF3">
    <property type="entry name" value="TRANSPORTER AUXIN EFFLUX CARRIER EC FAMILY"/>
    <property type="match status" value="1"/>
</dbReference>
<sequence>MQALNTLFPVFFMLGLGFLTKVKGWLTNEQKAGANTLVFSILFPILVFSLLASAQLQLETIGIILYVTVAFALAIFLGQKLHMFTGKDKSHFSHFLLTSVEGGAVALPLYLSIVGKSSNTVIYDLAGAIIAFLVVPILVAKKTNNGQSKSQLVKDILGHPFVIAIILGLVVNLTGIYSWIMQSTFADLYQATLATVTGPILGIILFVLGFDFSINFKTLGSMMSLIVVRILFYLFVITGFFLLFPQLMAEKSYMIGVLIYFMSPTGFAMPLLIENLYKTDDDRHYAATYISLFMLVTLFVYTIVVIFIA</sequence>
<organism evidence="8 9">
    <name type="scientific">Streptococcus penaeicida</name>
    <dbReference type="NCBI Taxonomy" id="1765960"/>
    <lineage>
        <taxon>Bacteria</taxon>
        <taxon>Bacillati</taxon>
        <taxon>Bacillota</taxon>
        <taxon>Bacilli</taxon>
        <taxon>Lactobacillales</taxon>
        <taxon>Streptococcaceae</taxon>
        <taxon>Streptococcus</taxon>
    </lineage>
</organism>
<gene>
    <name evidence="8" type="ORF">AT575_05780</name>
</gene>
<dbReference type="AlphaFoldDB" id="A0A2N8LBS5"/>
<evidence type="ECO:0000256" key="6">
    <source>
        <dbReference type="ARBA" id="ARBA00023136"/>
    </source>
</evidence>
<protein>
    <submittedName>
        <fullName evidence="8">Transporter</fullName>
    </submittedName>
</protein>
<evidence type="ECO:0000256" key="4">
    <source>
        <dbReference type="ARBA" id="ARBA00022692"/>
    </source>
</evidence>